<evidence type="ECO:0000313" key="1">
    <source>
        <dbReference type="EMBL" id="CAJ2652333.1"/>
    </source>
</evidence>
<proteinExistence type="predicted"/>
<sequence>MEVDKFPPSCVSWFEDVVVRKIGNGESMSFWLVAEDHFVQQMVGLKEKSGKRTSIWFGWQLYGLYRLLGIRLWFEGKHVSIHDVIYKIKYLSWSWFSMVGKEET</sequence>
<organism evidence="1 2">
    <name type="scientific">Trifolium pratense</name>
    <name type="common">Red clover</name>
    <dbReference type="NCBI Taxonomy" id="57577"/>
    <lineage>
        <taxon>Eukaryota</taxon>
        <taxon>Viridiplantae</taxon>
        <taxon>Streptophyta</taxon>
        <taxon>Embryophyta</taxon>
        <taxon>Tracheophyta</taxon>
        <taxon>Spermatophyta</taxon>
        <taxon>Magnoliopsida</taxon>
        <taxon>eudicotyledons</taxon>
        <taxon>Gunneridae</taxon>
        <taxon>Pentapetalae</taxon>
        <taxon>rosids</taxon>
        <taxon>fabids</taxon>
        <taxon>Fabales</taxon>
        <taxon>Fabaceae</taxon>
        <taxon>Papilionoideae</taxon>
        <taxon>50 kb inversion clade</taxon>
        <taxon>NPAAA clade</taxon>
        <taxon>Hologalegina</taxon>
        <taxon>IRL clade</taxon>
        <taxon>Trifolieae</taxon>
        <taxon>Trifolium</taxon>
    </lineage>
</organism>
<protein>
    <submittedName>
        <fullName evidence="1">Uncharacterized protein</fullName>
    </submittedName>
</protein>
<dbReference type="Proteomes" id="UP001177021">
    <property type="component" value="Unassembled WGS sequence"/>
</dbReference>
<gene>
    <name evidence="1" type="ORF">MILVUS5_LOCUS19831</name>
</gene>
<comment type="caution">
    <text evidence="1">The sequence shown here is derived from an EMBL/GenBank/DDBJ whole genome shotgun (WGS) entry which is preliminary data.</text>
</comment>
<name>A0ACB0K7Q7_TRIPR</name>
<accession>A0ACB0K7Q7</accession>
<dbReference type="EMBL" id="CASHSV030000206">
    <property type="protein sequence ID" value="CAJ2652333.1"/>
    <property type="molecule type" value="Genomic_DNA"/>
</dbReference>
<reference evidence="1" key="1">
    <citation type="submission" date="2023-10" db="EMBL/GenBank/DDBJ databases">
        <authorList>
            <person name="Rodriguez Cubillos JULIANA M."/>
            <person name="De Vega J."/>
        </authorList>
    </citation>
    <scope>NUCLEOTIDE SEQUENCE</scope>
</reference>
<keyword evidence="2" id="KW-1185">Reference proteome</keyword>
<evidence type="ECO:0000313" key="2">
    <source>
        <dbReference type="Proteomes" id="UP001177021"/>
    </source>
</evidence>